<gene>
    <name evidence="5" type="ORF">FHS31_001625</name>
</gene>
<sequence>MRCTILNRLLLTCLLALGLTAPALAAETQVAVAANFTEPAKEIAAGFQRATGHRAILSFGASGAFYAQIAHGAPFEVFLSADAERPAQAEKDGFVVPRTRFTYAIGRLVLYSPDPVLIDGRGIVLRRGIFDKLAIADPAAAPYGLAAIQTINALGLGGTVGPRLVKGASIAQAFQFVQSGAAQLGFVAQSQVIGIAGGSRWLVPADLHAPIEQQAVLLKTGAANPVARAFLTYLRGPEARAVIQRYGYEIR</sequence>
<dbReference type="NCBIfam" id="TIGR01256">
    <property type="entry name" value="modA"/>
    <property type="match status" value="1"/>
</dbReference>
<dbReference type="EMBL" id="JAAOZC010000003">
    <property type="protein sequence ID" value="NIJ08015.1"/>
    <property type="molecule type" value="Genomic_DNA"/>
</dbReference>
<dbReference type="InterPro" id="IPR050682">
    <property type="entry name" value="ModA/WtpA"/>
</dbReference>
<proteinExistence type="inferred from homology"/>
<keyword evidence="3 4" id="KW-0732">Signal</keyword>
<dbReference type="SUPFAM" id="SSF53850">
    <property type="entry name" value="Periplasmic binding protein-like II"/>
    <property type="match status" value="1"/>
</dbReference>
<organism evidence="5 6">
    <name type="scientific">Sphingomonas vulcanisoli</name>
    <dbReference type="NCBI Taxonomy" id="1658060"/>
    <lineage>
        <taxon>Bacteria</taxon>
        <taxon>Pseudomonadati</taxon>
        <taxon>Pseudomonadota</taxon>
        <taxon>Alphaproteobacteria</taxon>
        <taxon>Sphingomonadales</taxon>
        <taxon>Sphingomonadaceae</taxon>
        <taxon>Sphingomonas</taxon>
    </lineage>
</organism>
<dbReference type="Proteomes" id="UP000727456">
    <property type="component" value="Unassembled WGS sequence"/>
</dbReference>
<comment type="caution">
    <text evidence="5">The sequence shown here is derived from an EMBL/GenBank/DDBJ whole genome shotgun (WGS) entry which is preliminary data.</text>
</comment>
<evidence type="ECO:0000256" key="1">
    <source>
        <dbReference type="ARBA" id="ARBA00009175"/>
    </source>
</evidence>
<accession>A0ABX0TU59</accession>
<dbReference type="CDD" id="cd13539">
    <property type="entry name" value="PBP2_AvModA"/>
    <property type="match status" value="1"/>
</dbReference>
<keyword evidence="6" id="KW-1185">Reference proteome</keyword>
<evidence type="ECO:0000313" key="5">
    <source>
        <dbReference type="EMBL" id="NIJ08015.1"/>
    </source>
</evidence>
<evidence type="ECO:0000256" key="3">
    <source>
        <dbReference type="ARBA" id="ARBA00022729"/>
    </source>
</evidence>
<protein>
    <submittedName>
        <fullName evidence="5">Molybdate transport system substrate-binding protein</fullName>
    </submittedName>
</protein>
<reference evidence="5 6" key="1">
    <citation type="submission" date="2020-03" db="EMBL/GenBank/DDBJ databases">
        <title>Genomic Encyclopedia of Type Strains, Phase III (KMG-III): the genomes of soil and plant-associated and newly described type strains.</title>
        <authorList>
            <person name="Whitman W."/>
        </authorList>
    </citation>
    <scope>NUCLEOTIDE SEQUENCE [LARGE SCALE GENOMIC DNA]</scope>
    <source>
        <strain evidence="5 6">CECT 8804</strain>
    </source>
</reference>
<dbReference type="PIRSF" id="PIRSF004846">
    <property type="entry name" value="ModA"/>
    <property type="match status" value="1"/>
</dbReference>
<feature type="signal peptide" evidence="4">
    <location>
        <begin position="1"/>
        <end position="25"/>
    </location>
</feature>
<dbReference type="RefSeq" id="WP_167072844.1">
    <property type="nucleotide sequence ID" value="NZ_JAAOZC010000003.1"/>
</dbReference>
<dbReference type="PANTHER" id="PTHR30632:SF14">
    <property type="entry name" value="TUNGSTATE_MOLYBDATE_CHROMATE-BINDING PROTEIN MODA"/>
    <property type="match status" value="1"/>
</dbReference>
<dbReference type="InterPro" id="IPR044084">
    <property type="entry name" value="AvModA-like_subst-bd"/>
</dbReference>
<dbReference type="Pfam" id="PF13531">
    <property type="entry name" value="SBP_bac_11"/>
    <property type="match status" value="1"/>
</dbReference>
<name>A0ABX0TU59_9SPHN</name>
<evidence type="ECO:0000256" key="2">
    <source>
        <dbReference type="ARBA" id="ARBA00022723"/>
    </source>
</evidence>
<evidence type="ECO:0000313" key="6">
    <source>
        <dbReference type="Proteomes" id="UP000727456"/>
    </source>
</evidence>
<comment type="similarity">
    <text evidence="1">Belongs to the bacterial solute-binding protein ModA family.</text>
</comment>
<dbReference type="Gene3D" id="3.40.190.10">
    <property type="entry name" value="Periplasmic binding protein-like II"/>
    <property type="match status" value="2"/>
</dbReference>
<dbReference type="InterPro" id="IPR005950">
    <property type="entry name" value="ModA"/>
</dbReference>
<dbReference type="PANTHER" id="PTHR30632">
    <property type="entry name" value="MOLYBDATE-BINDING PERIPLASMIC PROTEIN"/>
    <property type="match status" value="1"/>
</dbReference>
<keyword evidence="2" id="KW-0479">Metal-binding</keyword>
<evidence type="ECO:0000256" key="4">
    <source>
        <dbReference type="SAM" id="SignalP"/>
    </source>
</evidence>
<feature type="chain" id="PRO_5047425612" evidence="4">
    <location>
        <begin position="26"/>
        <end position="251"/>
    </location>
</feature>